<evidence type="ECO:0000313" key="6">
    <source>
        <dbReference type="Proteomes" id="UP000654345"/>
    </source>
</evidence>
<name>A0ABQ3UJF6_9CHLR</name>
<dbReference type="SUPFAM" id="SSF101852">
    <property type="entry name" value="Bacterial fluorinating enzyme, C-terminal domain"/>
    <property type="match status" value="1"/>
</dbReference>
<dbReference type="InterPro" id="IPR002747">
    <property type="entry name" value="SAM_OH_AdoTrfase"/>
</dbReference>
<dbReference type="InterPro" id="IPR023228">
    <property type="entry name" value="SAM_OH_AdoTrfase_N_sf"/>
</dbReference>
<dbReference type="InterPro" id="IPR046470">
    <property type="entry name" value="SAM_HAT_C"/>
</dbReference>
<evidence type="ECO:0000259" key="3">
    <source>
        <dbReference type="Pfam" id="PF01887"/>
    </source>
</evidence>
<sequence>MDISRANDAAPVIALLTDFGVEDGYVGVMKGVMSGIAYGAQFLDLTHHIAPQQVAQGAWLLSTHYRYFPKGTIFLCVVDPGVGSERRAVALHAGEWLFVGPDNGLFTFILAEQTLHQVVALTAPEYRLPTVSSTFHGRDIFAPAAAHLARGVALDQLGPRLEASSLRRLDDLLATRQGNEVQASVVHIDHFGNLVTSLPMQLIPEFFSAPEAVLEFPELGVCVSERRTTFALSAESQVQQGAFMLADSSGYLLVAIQNGNAAQTLGIKRGVRIQLRLRL</sequence>
<dbReference type="PANTHER" id="PTHR35092:SF1">
    <property type="entry name" value="CHLORINASE MJ1651"/>
    <property type="match status" value="1"/>
</dbReference>
<feature type="domain" description="S-adenosyl-l-methionine hydroxide adenosyltransferase C-terminal" evidence="4">
    <location>
        <begin position="184"/>
        <end position="273"/>
    </location>
</feature>
<dbReference type="Proteomes" id="UP000654345">
    <property type="component" value="Unassembled WGS sequence"/>
</dbReference>
<dbReference type="SUPFAM" id="SSF102522">
    <property type="entry name" value="Bacterial fluorinating enzyme, N-terminal domain"/>
    <property type="match status" value="1"/>
</dbReference>
<dbReference type="Pfam" id="PF20257">
    <property type="entry name" value="SAM_HAT_C"/>
    <property type="match status" value="1"/>
</dbReference>
<dbReference type="PIRSF" id="PIRSF006779">
    <property type="entry name" value="UCP006779"/>
    <property type="match status" value="1"/>
</dbReference>
<dbReference type="EMBL" id="BNJG01000001">
    <property type="protein sequence ID" value="GHO52555.1"/>
    <property type="molecule type" value="Genomic_DNA"/>
</dbReference>
<dbReference type="InterPro" id="IPR023227">
    <property type="entry name" value="SAM_OH_AdoTrfase_C_sf"/>
</dbReference>
<evidence type="ECO:0000259" key="4">
    <source>
        <dbReference type="Pfam" id="PF20257"/>
    </source>
</evidence>
<keyword evidence="6" id="KW-1185">Reference proteome</keyword>
<accession>A0ABQ3UJF6</accession>
<dbReference type="Gene3D" id="2.40.30.90">
    <property type="entry name" value="Bacterial fluorinating enzyme like"/>
    <property type="match status" value="1"/>
</dbReference>
<dbReference type="PANTHER" id="PTHR35092">
    <property type="entry name" value="CHLORINASE MJ1651"/>
    <property type="match status" value="1"/>
</dbReference>
<organism evidence="5 6">
    <name type="scientific">Ktedonobacter robiniae</name>
    <dbReference type="NCBI Taxonomy" id="2778365"/>
    <lineage>
        <taxon>Bacteria</taxon>
        <taxon>Bacillati</taxon>
        <taxon>Chloroflexota</taxon>
        <taxon>Ktedonobacteria</taxon>
        <taxon>Ktedonobacterales</taxon>
        <taxon>Ktedonobacteraceae</taxon>
        <taxon>Ktedonobacter</taxon>
    </lineage>
</organism>
<feature type="domain" description="S-adenosyl-l-methionine hydroxide adenosyltransferase N-terminal" evidence="3">
    <location>
        <begin position="13"/>
        <end position="158"/>
    </location>
</feature>
<evidence type="ECO:0000313" key="5">
    <source>
        <dbReference type="EMBL" id="GHO52555.1"/>
    </source>
</evidence>
<protein>
    <recommendedName>
        <fullName evidence="7">SAM-dependent chlorinase/fluorinase</fullName>
    </recommendedName>
</protein>
<proteinExistence type="inferred from homology"/>
<dbReference type="InterPro" id="IPR046469">
    <property type="entry name" value="SAM_HAT_N"/>
</dbReference>
<evidence type="ECO:0000256" key="2">
    <source>
        <dbReference type="ARBA" id="ARBA00024035"/>
    </source>
</evidence>
<evidence type="ECO:0000256" key="1">
    <source>
        <dbReference type="ARBA" id="ARBA00022691"/>
    </source>
</evidence>
<evidence type="ECO:0008006" key="7">
    <source>
        <dbReference type="Google" id="ProtNLM"/>
    </source>
</evidence>
<dbReference type="Pfam" id="PF01887">
    <property type="entry name" value="SAM_HAT_N"/>
    <property type="match status" value="1"/>
</dbReference>
<comment type="similarity">
    <text evidence="2">Belongs to the SAM hydrolase / SAM-dependent halogenase family.</text>
</comment>
<comment type="caution">
    <text evidence="5">The sequence shown here is derived from an EMBL/GenBank/DDBJ whole genome shotgun (WGS) entry which is preliminary data.</text>
</comment>
<dbReference type="Gene3D" id="3.40.50.10790">
    <property type="entry name" value="S-adenosyl-l-methionine hydroxide adenosyltransferase, N-terminal"/>
    <property type="match status" value="1"/>
</dbReference>
<reference evidence="5 6" key="1">
    <citation type="journal article" date="2021" name="Int. J. Syst. Evol. Microbiol.">
        <title>Reticulibacter mediterranei gen. nov., sp. nov., within the new family Reticulibacteraceae fam. nov., and Ktedonospora formicarum gen. nov., sp. nov., Ktedonobacter robiniae sp. nov., Dictyobacter formicarum sp. nov. and Dictyobacter arantiisoli sp. nov., belonging to the class Ktedonobacteria.</title>
        <authorList>
            <person name="Yabe S."/>
            <person name="Zheng Y."/>
            <person name="Wang C.M."/>
            <person name="Sakai Y."/>
            <person name="Abe K."/>
            <person name="Yokota A."/>
            <person name="Donadio S."/>
            <person name="Cavaletti L."/>
            <person name="Monciardini P."/>
        </authorList>
    </citation>
    <scope>NUCLEOTIDE SEQUENCE [LARGE SCALE GENOMIC DNA]</scope>
    <source>
        <strain evidence="5 6">SOSP1-30</strain>
    </source>
</reference>
<keyword evidence="1" id="KW-0949">S-adenosyl-L-methionine</keyword>
<dbReference type="RefSeq" id="WP_201369446.1">
    <property type="nucleotide sequence ID" value="NZ_BNJG01000001.1"/>
</dbReference>
<gene>
    <name evidence="5" type="ORF">KSB_10300</name>
</gene>